<dbReference type="Pfam" id="PF08751">
    <property type="entry name" value="TrwC"/>
    <property type="match status" value="1"/>
</dbReference>
<gene>
    <name evidence="2" type="ORF">AW736_09085</name>
</gene>
<feature type="domain" description="AAA+ ATPase" evidence="1">
    <location>
        <begin position="429"/>
        <end position="555"/>
    </location>
</feature>
<dbReference type="SUPFAM" id="SSF55464">
    <property type="entry name" value="Origin of replication-binding domain, RBD-like"/>
    <property type="match status" value="1"/>
</dbReference>
<dbReference type="SUPFAM" id="SSF52540">
    <property type="entry name" value="P-loop containing nucleoside triphosphate hydrolases"/>
    <property type="match status" value="2"/>
</dbReference>
<sequence length="946" mass="105154">MKLSSAKGYFREHLAVGDYYMDGHVVAGEWHGAGAAMLGLEGRVTEDVFQKLCDGLNPETGEWLTARRNTTRREGSRTVANRRVFYDFTISPPKSVSVVALHQDSRIVGLHDRAVRTMMDELEKYAEARVRIDGANDERVTGGVIAALFRHDTSRELDPHLHTHCILFNATYDSVEDRWKALHATGMYRAQKFAEHLYYHELAKGLVSLGYRIENNARDFEIKGVPAEVISRFSKRHHQIDAETQKRIAEEGLIGTEKALREQVAHDRRKRKTKDAVADRLRPRWEAEMPLSERSALEAMSPKKLPPPLPGVLTEKPDLSGLVAWADGHLFERKSVVADHELLAVSLARGRGGNFTLAELEEAVVDREYVFSEDGRKLTSREALSRELQIALRVEDGANRHDALNAHHRPALTLSSEQRRAVRGILESRDFVTLFRGGAGTGKSFTLREVARGLEARGHPVVVAAPQHQQVDGLRGDGLENAMTLARLLAGTELPPRAVVIVDEAGQIGGRDMLALMKRVQACNGRLILSGDTRQQGAVAASDALRVIEENTNVRPVCLAEIRRQDPKLGRTRRERQFIKAYREAVQAAAKGDTMASFDKLDALGCIRELDAAELKKKLAREYCAALGRKEKVLAVAQTWSEVRELNTAIRDELKNAGKLGEGVPVVSWQSLDLTDAQKRDARFYGAGARAFFVREYGRFGRGDWGEIVKVNEHGITLRKDGQTTSLSLDYANRFIVAAPQQIELARSDRLQMKFNGSSAEGAAIRNGELVTVQRVLGDGRICVRDDGGKSKTLSPSQRLFVPGYAVTSYASQGKTVDTVIASYGEREAMPVGANSQQWYVAISRARKNVLVLTGDKEALRMRVEREADRELALSITPEKAAMDAVCAEFSEETQALLREGQRAQRHESVMRWVRTAQAQANSPRVAPPLLPQSIQQPKINRGIRI</sequence>
<dbReference type="Proteomes" id="UP000078486">
    <property type="component" value="Unassembled WGS sequence"/>
</dbReference>
<dbReference type="CDD" id="cd18809">
    <property type="entry name" value="SF1_C_RecD"/>
    <property type="match status" value="1"/>
</dbReference>
<dbReference type="EMBL" id="LRRQ01000113">
    <property type="protein sequence ID" value="OAM88928.1"/>
    <property type="molecule type" value="Genomic_DNA"/>
</dbReference>
<dbReference type="InterPro" id="IPR003593">
    <property type="entry name" value="AAA+_ATPase"/>
</dbReference>
<evidence type="ECO:0000313" key="3">
    <source>
        <dbReference type="Proteomes" id="UP000078486"/>
    </source>
</evidence>
<organism evidence="2 3">
    <name type="scientific">Termitidicoccus mucosus</name>
    <dbReference type="NCBI Taxonomy" id="1184151"/>
    <lineage>
        <taxon>Bacteria</taxon>
        <taxon>Pseudomonadati</taxon>
        <taxon>Verrucomicrobiota</taxon>
        <taxon>Opitutia</taxon>
        <taxon>Opitutales</taxon>
        <taxon>Opitutaceae</taxon>
        <taxon>Termitidicoccus</taxon>
    </lineage>
</organism>
<dbReference type="Pfam" id="PF13604">
    <property type="entry name" value="AAA_30"/>
    <property type="match status" value="1"/>
</dbReference>
<dbReference type="SMART" id="SM00382">
    <property type="entry name" value="AAA"/>
    <property type="match status" value="1"/>
</dbReference>
<dbReference type="Gene3D" id="3.40.50.300">
    <property type="entry name" value="P-loop containing nucleotide triphosphate hydrolases"/>
    <property type="match status" value="2"/>
</dbReference>
<dbReference type="NCBIfam" id="TIGR02686">
    <property type="entry name" value="relax_trwC"/>
    <property type="match status" value="1"/>
</dbReference>
<dbReference type="STRING" id="1184151.AW736_09085"/>
<evidence type="ECO:0000313" key="2">
    <source>
        <dbReference type="EMBL" id="OAM88928.1"/>
    </source>
</evidence>
<proteinExistence type="predicted"/>
<comment type="caution">
    <text evidence="2">The sequence shown here is derived from an EMBL/GenBank/DDBJ whole genome shotgun (WGS) entry which is preliminary data.</text>
</comment>
<name>A0A178IGS3_9BACT</name>
<dbReference type="NCBIfam" id="NF041492">
    <property type="entry name" value="MobF"/>
    <property type="match status" value="1"/>
</dbReference>
<reference evidence="2 3" key="1">
    <citation type="submission" date="2016-01" db="EMBL/GenBank/DDBJ databases">
        <title>High potential of lignocellulose degradation of a new Verrucomicrobia species.</title>
        <authorList>
            <person name="Wang Y."/>
            <person name="Shi Y."/>
            <person name="Qiu Z."/>
            <person name="Liu S."/>
            <person name="Yang H."/>
        </authorList>
    </citation>
    <scope>NUCLEOTIDE SEQUENCE [LARGE SCALE GENOMIC DNA]</scope>
    <source>
        <strain evidence="2 3">TSB47</strain>
    </source>
</reference>
<protein>
    <recommendedName>
        <fullName evidence="1">AAA+ ATPase domain-containing protein</fullName>
    </recommendedName>
</protein>
<dbReference type="AlphaFoldDB" id="A0A178IGS3"/>
<evidence type="ECO:0000259" key="1">
    <source>
        <dbReference type="SMART" id="SM00382"/>
    </source>
</evidence>
<accession>A0A178IGS3</accession>
<keyword evidence="3" id="KW-1185">Reference proteome</keyword>
<dbReference type="InterPro" id="IPR014862">
    <property type="entry name" value="TrwC"/>
</dbReference>
<dbReference type="InterPro" id="IPR014059">
    <property type="entry name" value="TraI/TrwC_relax"/>
</dbReference>
<dbReference type="Gene3D" id="2.30.30.940">
    <property type="match status" value="1"/>
</dbReference>
<dbReference type="InterPro" id="IPR027417">
    <property type="entry name" value="P-loop_NTPase"/>
</dbReference>